<dbReference type="AlphaFoldDB" id="A0A9C7PTW3"/>
<accession>A0A9C7PTW3</accession>
<organism evidence="1 2">
    <name type="scientific">Galdieria partita</name>
    <dbReference type="NCBI Taxonomy" id="83374"/>
    <lineage>
        <taxon>Eukaryota</taxon>
        <taxon>Rhodophyta</taxon>
        <taxon>Bangiophyceae</taxon>
        <taxon>Galdieriales</taxon>
        <taxon>Galdieriaceae</taxon>
        <taxon>Galdieria</taxon>
    </lineage>
</organism>
<reference evidence="1" key="1">
    <citation type="journal article" date="2022" name="Proc. Natl. Acad. Sci. U.S.A.">
        <title>Life cycle and functional genomics of the unicellular red alga Galdieria for elucidating algal and plant evolution and industrial use.</title>
        <authorList>
            <person name="Hirooka S."/>
            <person name="Itabashi T."/>
            <person name="Ichinose T.M."/>
            <person name="Onuma R."/>
            <person name="Fujiwara T."/>
            <person name="Yamashita S."/>
            <person name="Jong L.W."/>
            <person name="Tomita R."/>
            <person name="Iwane A.H."/>
            <person name="Miyagishima S.Y."/>
        </authorList>
    </citation>
    <scope>NUCLEOTIDE SEQUENCE</scope>
    <source>
        <strain evidence="1">NBRC 102759</strain>
    </source>
</reference>
<gene>
    <name evidence="1" type="ORF">GpartN1_g2096.t1</name>
</gene>
<keyword evidence="2" id="KW-1185">Reference proteome</keyword>
<dbReference type="EMBL" id="BQMJ01000015">
    <property type="protein sequence ID" value="GJQ10305.1"/>
    <property type="molecule type" value="Genomic_DNA"/>
</dbReference>
<evidence type="ECO:0000313" key="2">
    <source>
        <dbReference type="Proteomes" id="UP001061958"/>
    </source>
</evidence>
<dbReference type="OrthoDB" id="9736at2759"/>
<reference evidence="1" key="2">
    <citation type="submission" date="2022-01" db="EMBL/GenBank/DDBJ databases">
        <authorList>
            <person name="Hirooka S."/>
            <person name="Miyagishima S.Y."/>
        </authorList>
    </citation>
    <scope>NUCLEOTIDE SEQUENCE</scope>
    <source>
        <strain evidence="1">NBRC 102759</strain>
    </source>
</reference>
<comment type="caution">
    <text evidence="1">The sequence shown here is derived from an EMBL/GenBank/DDBJ whole genome shotgun (WGS) entry which is preliminary data.</text>
</comment>
<name>A0A9C7PTW3_9RHOD</name>
<sequence>MGCCSINRLDMKRFLSSEQEGDDHFELLDKYTETTKDWISPGLKNTTATKQSELESQVENTIGWNLNYSATQKVLPTTTPTFVKSDVAGFSTLITRSLPEEDGIFRATQMSEDRDSNSNCSSNADTCTTDTTSSNFTIKKRKKTKAEREARRVNPDIYAPSLRPRFVICKGCNDELWPPNCRYHSRHCEFAARIEANSGASGNPKEQEDKIAVENLVND</sequence>
<proteinExistence type="predicted"/>
<dbReference type="Proteomes" id="UP001061958">
    <property type="component" value="Unassembled WGS sequence"/>
</dbReference>
<evidence type="ECO:0000313" key="1">
    <source>
        <dbReference type="EMBL" id="GJQ10305.1"/>
    </source>
</evidence>
<protein>
    <submittedName>
        <fullName evidence="1">Uncharacterized protein</fullName>
    </submittedName>
</protein>